<proteinExistence type="predicted"/>
<sequence>MQLKIGHISEGIAGHDGQALGVIKSLSDSGIDLNVIPINVAWKLHSLRSVLRFFSRKLSKYPNSFTTKLILCCYKFSKPDAIDIFISSGANLAPLNLSLAKIYGSKNIHLSSVRDWSVADFTAYITTKKISSLKNNLSPDIVPNLFDPDKCEKAGKDFLFQNQLQNKSFALLVMGGDGIGYSYKREEWQAMIKNFAEYCALNNSLPLFITSRRTPKEIEEEINQNYDTSFSVLFHSEQKRGSFSHLLYIAEHIFVTEDSSTMLSEVISSGKKAISIYPANIAAPIKYKEIIEKYENLRFIERCNIGEIHISQHNQEKNIKDRVSVSLKEFNNSLLELLSKK</sequence>
<name>K6GIU6_9GAMM</name>
<organism evidence="1 2">
    <name type="scientific">SAR86 cluster bacterium SAR86E</name>
    <dbReference type="NCBI Taxonomy" id="1208365"/>
    <lineage>
        <taxon>Bacteria</taxon>
        <taxon>Pseudomonadati</taxon>
        <taxon>Pseudomonadota</taxon>
        <taxon>Gammaproteobacteria</taxon>
        <taxon>SAR86 cluster</taxon>
    </lineage>
</organism>
<dbReference type="STRING" id="1208365.B273_0877"/>
<dbReference type="InterPro" id="IPR009367">
    <property type="entry name" value="Elm1-like"/>
</dbReference>
<keyword evidence="2" id="KW-1185">Reference proteome</keyword>
<comment type="caution">
    <text evidence="1">The sequence shown here is derived from an EMBL/GenBank/DDBJ whole genome shotgun (WGS) entry which is preliminary data.</text>
</comment>
<dbReference type="AlphaFoldDB" id="K6GIU6"/>
<dbReference type="Proteomes" id="UP000010310">
    <property type="component" value="Unassembled WGS sequence"/>
</dbReference>
<evidence type="ECO:0000313" key="1">
    <source>
        <dbReference type="EMBL" id="EKO36915.1"/>
    </source>
</evidence>
<evidence type="ECO:0000313" key="2">
    <source>
        <dbReference type="Proteomes" id="UP000010310"/>
    </source>
</evidence>
<reference evidence="1 2" key="1">
    <citation type="submission" date="2012-09" db="EMBL/GenBank/DDBJ databases">
        <authorList>
            <person name="Dupont C.L."/>
            <person name="Rusch D.B."/>
            <person name="Lombardo M.-J."/>
            <person name="Novotny M."/>
            <person name="Yee-Greenbaum J."/>
            <person name="Laskin R."/>
        </authorList>
    </citation>
    <scope>NUCLEOTIDE SEQUENCE [LARGE SCALE GENOMIC DNA]</scope>
    <source>
        <strain evidence="1">SAR86E</strain>
    </source>
</reference>
<protein>
    <submittedName>
        <fullName evidence="1">Uncharacterized protein</fullName>
    </submittedName>
</protein>
<dbReference type="EMBL" id="AMWX01000002">
    <property type="protein sequence ID" value="EKO36915.1"/>
    <property type="molecule type" value="Genomic_DNA"/>
</dbReference>
<dbReference type="PATRIC" id="fig|1208365.4.peg.454"/>
<accession>K6GIU6</accession>
<dbReference type="Pfam" id="PF06258">
    <property type="entry name" value="Mito_fiss_Elm1"/>
    <property type="match status" value="1"/>
</dbReference>
<gene>
    <name evidence="1" type="ORF">B273_0877</name>
</gene>